<protein>
    <submittedName>
        <fullName evidence="2">Uncharacterized protein</fullName>
    </submittedName>
</protein>
<sequence>MALQDQVAVMATRLEEYKETIRQLEYDLLVYKGKYLDLSQVAGGIHRPVVPTTVPPAVHPDDQLSSPPGPSYVMDDSPIPSLDDILAQDISMETEADIAKVIPLPTETLLGPFYGQSVSLCGRADLPSEISRQVDLSPLYIEIDVIKFEDRDNFNMWQYGVKNVLCSLNLEDVLDGNECPGE</sequence>
<proteinExistence type="predicted"/>
<reference evidence="2 3" key="1">
    <citation type="journal article" date="2022" name="Nat. Plants">
        <title>Genomes of leafy and leafless Platanthera orchids illuminate the evolution of mycoheterotrophy.</title>
        <authorList>
            <person name="Li M.H."/>
            <person name="Liu K.W."/>
            <person name="Li Z."/>
            <person name="Lu H.C."/>
            <person name="Ye Q.L."/>
            <person name="Zhang D."/>
            <person name="Wang J.Y."/>
            <person name="Li Y.F."/>
            <person name="Zhong Z.M."/>
            <person name="Liu X."/>
            <person name="Yu X."/>
            <person name="Liu D.K."/>
            <person name="Tu X.D."/>
            <person name="Liu B."/>
            <person name="Hao Y."/>
            <person name="Liao X.Y."/>
            <person name="Jiang Y.T."/>
            <person name="Sun W.H."/>
            <person name="Chen J."/>
            <person name="Chen Y.Q."/>
            <person name="Ai Y."/>
            <person name="Zhai J.W."/>
            <person name="Wu S.S."/>
            <person name="Zhou Z."/>
            <person name="Hsiao Y.Y."/>
            <person name="Wu W.L."/>
            <person name="Chen Y.Y."/>
            <person name="Lin Y.F."/>
            <person name="Hsu J.L."/>
            <person name="Li C.Y."/>
            <person name="Wang Z.W."/>
            <person name="Zhao X."/>
            <person name="Zhong W.Y."/>
            <person name="Ma X.K."/>
            <person name="Ma L."/>
            <person name="Huang J."/>
            <person name="Chen G.Z."/>
            <person name="Huang M.Z."/>
            <person name="Huang L."/>
            <person name="Peng D.H."/>
            <person name="Luo Y.B."/>
            <person name="Zou S.Q."/>
            <person name="Chen S.P."/>
            <person name="Lan S."/>
            <person name="Tsai W.C."/>
            <person name="Van de Peer Y."/>
            <person name="Liu Z.J."/>
        </authorList>
    </citation>
    <scope>NUCLEOTIDE SEQUENCE [LARGE SCALE GENOMIC DNA]</scope>
    <source>
        <strain evidence="2">Lor288</strain>
    </source>
</reference>
<evidence type="ECO:0000256" key="1">
    <source>
        <dbReference type="SAM" id="Coils"/>
    </source>
</evidence>
<comment type="caution">
    <text evidence="2">The sequence shown here is derived from an EMBL/GenBank/DDBJ whole genome shotgun (WGS) entry which is preliminary data.</text>
</comment>
<name>A0ABR2MV51_9ASPA</name>
<accession>A0ABR2MV51</accession>
<keyword evidence="1" id="KW-0175">Coiled coil</keyword>
<keyword evidence="3" id="KW-1185">Reference proteome</keyword>
<feature type="coiled-coil region" evidence="1">
    <location>
        <begin position="7"/>
        <end position="34"/>
    </location>
</feature>
<organism evidence="2 3">
    <name type="scientific">Platanthera guangdongensis</name>
    <dbReference type="NCBI Taxonomy" id="2320717"/>
    <lineage>
        <taxon>Eukaryota</taxon>
        <taxon>Viridiplantae</taxon>
        <taxon>Streptophyta</taxon>
        <taxon>Embryophyta</taxon>
        <taxon>Tracheophyta</taxon>
        <taxon>Spermatophyta</taxon>
        <taxon>Magnoliopsida</taxon>
        <taxon>Liliopsida</taxon>
        <taxon>Asparagales</taxon>
        <taxon>Orchidaceae</taxon>
        <taxon>Orchidoideae</taxon>
        <taxon>Orchideae</taxon>
        <taxon>Orchidinae</taxon>
        <taxon>Platanthera</taxon>
    </lineage>
</organism>
<evidence type="ECO:0000313" key="3">
    <source>
        <dbReference type="Proteomes" id="UP001412067"/>
    </source>
</evidence>
<gene>
    <name evidence="2" type="ORF">KSP40_PGU005379</name>
</gene>
<dbReference type="Proteomes" id="UP001412067">
    <property type="component" value="Unassembled WGS sequence"/>
</dbReference>
<dbReference type="EMBL" id="JBBWWR010000004">
    <property type="protein sequence ID" value="KAK8968084.1"/>
    <property type="molecule type" value="Genomic_DNA"/>
</dbReference>
<evidence type="ECO:0000313" key="2">
    <source>
        <dbReference type="EMBL" id="KAK8968084.1"/>
    </source>
</evidence>